<dbReference type="CDD" id="cd07750">
    <property type="entry name" value="PolyPPase_VTC_like"/>
    <property type="match status" value="1"/>
</dbReference>
<comment type="caution">
    <text evidence="2">The sequence shown here is derived from an EMBL/GenBank/DDBJ whole genome shotgun (WGS) entry which is preliminary data.</text>
</comment>
<dbReference type="InterPro" id="IPR018966">
    <property type="entry name" value="VTC_domain"/>
</dbReference>
<organism evidence="2 3">
    <name type="scientific">Methanolobus vulcani</name>
    <dbReference type="NCBI Taxonomy" id="38026"/>
    <lineage>
        <taxon>Archaea</taxon>
        <taxon>Methanobacteriati</taxon>
        <taxon>Methanobacteriota</taxon>
        <taxon>Stenosarchaea group</taxon>
        <taxon>Methanomicrobia</taxon>
        <taxon>Methanosarcinales</taxon>
        <taxon>Methanosarcinaceae</taxon>
        <taxon>Methanolobus</taxon>
    </lineage>
</organism>
<dbReference type="OrthoDB" id="123047at2157"/>
<evidence type="ECO:0000259" key="1">
    <source>
        <dbReference type="Pfam" id="PF09359"/>
    </source>
</evidence>
<proteinExistence type="predicted"/>
<gene>
    <name evidence="2" type="ORF">FKV42_06855</name>
</gene>
<dbReference type="EMBL" id="VIAQ01000013">
    <property type="protein sequence ID" value="TQD25886.1"/>
    <property type="molecule type" value="Genomic_DNA"/>
</dbReference>
<dbReference type="InterPro" id="IPR042267">
    <property type="entry name" value="VTC_sf"/>
</dbReference>
<dbReference type="Gene3D" id="3.20.100.30">
    <property type="entry name" value="VTC, catalytic tunnel domain"/>
    <property type="match status" value="1"/>
</dbReference>
<sequence length="248" mass="29838">MEPIRKFNRFELKYLLSMEQTREFKQQIEAYMLPDQYAWDSGVYVISSLYYDSPDLQCYWEKIDGLKFRKKLRVRIYETEENLTEDSMVFVEVKQRYDKTIQKRRIAIPYRDAVTLCDEHHLPDEYDERDRPVMEEVLGMIEERKLQPTLITSYFRHAYTGTDFDNGLRVTFDSNIKYRVNDLDLASKNPGRYIVSPDRVILEIKVNERVPYWLTELIAQNNYRLIRISKYCTGIDVANEFPQKIEVY</sequence>
<name>A0A7Z8P2D5_9EURY</name>
<dbReference type="AlphaFoldDB" id="A0A7Z8P2D5"/>
<dbReference type="GO" id="GO:0006799">
    <property type="term" value="P:polyphosphate biosynthetic process"/>
    <property type="evidence" value="ECO:0007669"/>
    <property type="project" value="UniProtKB-ARBA"/>
</dbReference>
<keyword evidence="3" id="KW-1185">Reference proteome</keyword>
<dbReference type="Proteomes" id="UP000319335">
    <property type="component" value="Unassembled WGS sequence"/>
</dbReference>
<evidence type="ECO:0000313" key="2">
    <source>
        <dbReference type="EMBL" id="TQD25886.1"/>
    </source>
</evidence>
<accession>A0A7Z8P2D5</accession>
<protein>
    <submittedName>
        <fullName evidence="2">Polyphosphate polymerase domain-containing protein</fullName>
    </submittedName>
</protein>
<feature type="domain" description="VTC" evidence="1">
    <location>
        <begin position="8"/>
        <end position="237"/>
    </location>
</feature>
<dbReference type="Pfam" id="PF09359">
    <property type="entry name" value="VTC"/>
    <property type="match status" value="1"/>
</dbReference>
<reference evidence="2 3" key="1">
    <citation type="submission" date="2019-06" db="EMBL/GenBank/DDBJ databases">
        <title>Draft genome sequence of Methanolobus vulcani B1d.</title>
        <authorList>
            <person name="Creighbaum A.J."/>
            <person name="Ticak T."/>
            <person name="Hariraju D."/>
            <person name="Arivett B.A."/>
            <person name="Ferguson D.J.Jr."/>
        </authorList>
    </citation>
    <scope>NUCLEOTIDE SEQUENCE [LARGE SCALE GENOMIC DNA]</scope>
    <source>
        <strain evidence="2 3">B1d</strain>
    </source>
</reference>
<dbReference type="RefSeq" id="WP_154809517.1">
    <property type="nucleotide sequence ID" value="NZ_VIAQ01000013.1"/>
</dbReference>
<evidence type="ECO:0000313" key="3">
    <source>
        <dbReference type="Proteomes" id="UP000319335"/>
    </source>
</evidence>